<dbReference type="Pfam" id="PF03144">
    <property type="entry name" value="GTP_EFTU_D2"/>
    <property type="match status" value="1"/>
</dbReference>
<dbReference type="GO" id="GO:0003924">
    <property type="term" value="F:GTPase activity"/>
    <property type="evidence" value="ECO:0007669"/>
    <property type="project" value="TreeGrafter"/>
</dbReference>
<dbReference type="AlphaFoldDB" id="A0A0N4VQB1"/>
<dbReference type="GO" id="GO:0005525">
    <property type="term" value="F:GTP binding"/>
    <property type="evidence" value="ECO:0007669"/>
    <property type="project" value="UniProtKB-KW"/>
</dbReference>
<dbReference type="FunFam" id="3.30.70.240:FF:000006">
    <property type="entry name" value="Elongation factor like GTPase 1"/>
    <property type="match status" value="1"/>
</dbReference>
<dbReference type="EMBL" id="UXUI01014315">
    <property type="protein sequence ID" value="VDD97609.1"/>
    <property type="molecule type" value="Genomic_DNA"/>
</dbReference>
<dbReference type="SUPFAM" id="SSF54211">
    <property type="entry name" value="Ribosomal protein S5 domain 2-like"/>
    <property type="match status" value="1"/>
</dbReference>
<dbReference type="InterPro" id="IPR020568">
    <property type="entry name" value="Ribosomal_Su5_D2-typ_SF"/>
</dbReference>
<evidence type="ECO:0000256" key="4">
    <source>
        <dbReference type="ARBA" id="ARBA00023134"/>
    </source>
</evidence>
<proteinExistence type="predicted"/>
<dbReference type="InterPro" id="IPR004161">
    <property type="entry name" value="EFTu-like_2"/>
</dbReference>
<evidence type="ECO:0000259" key="6">
    <source>
        <dbReference type="SMART" id="SM00838"/>
    </source>
</evidence>
<evidence type="ECO:0000313" key="9">
    <source>
        <dbReference type="WBParaSite" id="EVEC_0001321001-mRNA-1"/>
    </source>
</evidence>
<dbReference type="PANTHER" id="PTHR42908:SF3">
    <property type="entry name" value="ELONGATION FACTOR-LIKE GTPASE 1"/>
    <property type="match status" value="1"/>
</dbReference>
<dbReference type="InterPro" id="IPR009000">
    <property type="entry name" value="Transl_B-barrel_sf"/>
</dbReference>
<feature type="domain" description="Elongation factor EFG" evidence="6">
    <location>
        <begin position="438"/>
        <end position="527"/>
    </location>
</feature>
<dbReference type="OrthoDB" id="364892at2759"/>
<dbReference type="GO" id="GO:0005829">
    <property type="term" value="C:cytosol"/>
    <property type="evidence" value="ECO:0007669"/>
    <property type="project" value="TreeGrafter"/>
</dbReference>
<reference evidence="9" key="1">
    <citation type="submission" date="2017-02" db="UniProtKB">
        <authorList>
            <consortium name="WormBaseParasite"/>
        </authorList>
    </citation>
    <scope>IDENTIFICATION</scope>
</reference>
<organism evidence="9">
    <name type="scientific">Enterobius vermicularis</name>
    <name type="common">Human pinworm</name>
    <dbReference type="NCBI Taxonomy" id="51028"/>
    <lineage>
        <taxon>Eukaryota</taxon>
        <taxon>Metazoa</taxon>
        <taxon>Ecdysozoa</taxon>
        <taxon>Nematoda</taxon>
        <taxon>Chromadorea</taxon>
        <taxon>Rhabditida</taxon>
        <taxon>Spirurina</taxon>
        <taxon>Oxyuridomorpha</taxon>
        <taxon>Oxyuroidea</taxon>
        <taxon>Oxyuridae</taxon>
        <taxon>Enterobius</taxon>
    </lineage>
</organism>
<dbReference type="Pfam" id="PF25118">
    <property type="entry name" value="EFL1"/>
    <property type="match status" value="1"/>
</dbReference>
<evidence type="ECO:0000256" key="3">
    <source>
        <dbReference type="ARBA" id="ARBA00022801"/>
    </source>
</evidence>
<dbReference type="FunFam" id="3.30.70.870:FF:000002">
    <property type="entry name" value="Translation elongation factor 2"/>
    <property type="match status" value="1"/>
</dbReference>
<dbReference type="Gene3D" id="3.30.230.10">
    <property type="match status" value="1"/>
</dbReference>
<evidence type="ECO:0000256" key="1">
    <source>
        <dbReference type="ARBA" id="ARBA00022517"/>
    </source>
</evidence>
<evidence type="ECO:0000256" key="2">
    <source>
        <dbReference type="ARBA" id="ARBA00022741"/>
    </source>
</evidence>
<dbReference type="WBParaSite" id="EVEC_0001321001-mRNA-1">
    <property type="protein sequence ID" value="EVEC_0001321001-mRNA-1"/>
    <property type="gene ID" value="EVEC_0001321001"/>
</dbReference>
<evidence type="ECO:0000256" key="5">
    <source>
        <dbReference type="ARBA" id="ARBA00081809"/>
    </source>
</evidence>
<dbReference type="InterPro" id="IPR035647">
    <property type="entry name" value="EFG_III/V"/>
</dbReference>
<dbReference type="SMART" id="SM00838">
    <property type="entry name" value="EFG_C"/>
    <property type="match status" value="1"/>
</dbReference>
<dbReference type="SUPFAM" id="SSF54980">
    <property type="entry name" value="EF-G C-terminal domain-like"/>
    <property type="match status" value="2"/>
</dbReference>
<keyword evidence="3" id="KW-0378">Hydrolase</keyword>
<keyword evidence="2" id="KW-0547">Nucleotide-binding</keyword>
<dbReference type="CDD" id="cd04096">
    <property type="entry name" value="eEF2_snRNP_like_C"/>
    <property type="match status" value="1"/>
</dbReference>
<dbReference type="SUPFAM" id="SSF50447">
    <property type="entry name" value="Translation proteins"/>
    <property type="match status" value="1"/>
</dbReference>
<keyword evidence="4" id="KW-0342">GTP-binding</keyword>
<name>A0A0N4VQB1_ENTVE</name>
<accession>A0A0N4VQB1</accession>
<dbReference type="GO" id="GO:0042256">
    <property type="term" value="P:cytosolic ribosome assembly"/>
    <property type="evidence" value="ECO:0007669"/>
    <property type="project" value="TreeGrafter"/>
</dbReference>
<dbReference type="Proteomes" id="UP000274131">
    <property type="component" value="Unassembled WGS sequence"/>
</dbReference>
<evidence type="ECO:0000313" key="7">
    <source>
        <dbReference type="EMBL" id="VDD97609.1"/>
    </source>
</evidence>
<dbReference type="STRING" id="51028.A0A0N4VQB1"/>
<dbReference type="CDD" id="cd01681">
    <property type="entry name" value="aeEF2_snRNP_like_IV"/>
    <property type="match status" value="1"/>
</dbReference>
<keyword evidence="1" id="KW-0690">Ribosome biogenesis</keyword>
<dbReference type="PANTHER" id="PTHR42908">
    <property type="entry name" value="TRANSLATION ELONGATION FACTOR-RELATED"/>
    <property type="match status" value="1"/>
</dbReference>
<sequence length="579" mass="65105">MRKWLPLAQACVRSVFRCASPRQSFKQPERLAYFAITEGHPLYMPVQECSESGILVAFIAKVIKVDDLFLAMCRIFSGTIKKNDEVFVIGESSKVKASEVQKIQIGSIYMLVGREKLEVPCARAGAICAIELKETVVSCTLCSEPFSQGFSNKVSSTEPLVRVSVQCMGTADEWDTLMLALKQLSVLDSSVRVIEQENGEIALLTAGEVHLQKCLKDLADMGQTNLKVSEPIVSFMETIAPSSAAASVLSGHETECSVRNGMAKIKLRAVPLPVILVKFLEKNEDALKSLRQGICDNEEVRMLHRNLLNDGVRWLKEAKGTWWCKQTEETLRFLIEKIWAFGPPRARFNILFNWIQDYERPFIWEKGSRKFRAYDQSLVAGFDLVTGGGPLCEECMWGIGIVVENWIIQDNDDPTFAGSLITAMRQTCRAALEKHPLRLMVAMYKCVVQTSSAALGKVHAVLSQRRAKVVNEDMNQASGLFVVEAYIPIIESFSFCEQLRKKTSGLASGQLEFSHWEMLDEDPLWEPTTEDEVELYGCKGDTVSRARVYMDMMRKRKGLLTDEVIVVNPEKQRNLSRNK</sequence>
<dbReference type="Gene3D" id="2.40.30.10">
    <property type="entry name" value="Translation factors"/>
    <property type="match status" value="1"/>
</dbReference>
<gene>
    <name evidence="7" type="ORF">EVEC_LOCUS12360</name>
</gene>
<dbReference type="Gene3D" id="3.30.70.870">
    <property type="entry name" value="Elongation Factor G (Translational Gtpase), domain 3"/>
    <property type="match status" value="1"/>
</dbReference>
<dbReference type="GO" id="GO:0043022">
    <property type="term" value="F:ribosome binding"/>
    <property type="evidence" value="ECO:0007669"/>
    <property type="project" value="TreeGrafter"/>
</dbReference>
<keyword evidence="8" id="KW-1185">Reference proteome</keyword>
<dbReference type="InterPro" id="IPR056752">
    <property type="entry name" value="EFL1"/>
</dbReference>
<protein>
    <recommendedName>
        <fullName evidence="5">Elongation factor-like 1</fullName>
    </recommendedName>
</protein>
<evidence type="ECO:0000313" key="8">
    <source>
        <dbReference type="Proteomes" id="UP000274131"/>
    </source>
</evidence>
<dbReference type="Pfam" id="PF00679">
    <property type="entry name" value="EFG_C"/>
    <property type="match status" value="1"/>
</dbReference>
<dbReference type="InterPro" id="IPR000640">
    <property type="entry name" value="EFG_V-like"/>
</dbReference>
<dbReference type="GO" id="GO:1990904">
    <property type="term" value="C:ribonucleoprotein complex"/>
    <property type="evidence" value="ECO:0007669"/>
    <property type="project" value="TreeGrafter"/>
</dbReference>
<dbReference type="InterPro" id="IPR014721">
    <property type="entry name" value="Ribsml_uS5_D2-typ_fold_subgr"/>
</dbReference>
<dbReference type="Gene3D" id="3.30.70.240">
    <property type="match status" value="1"/>
</dbReference>
<reference evidence="7 8" key="2">
    <citation type="submission" date="2018-10" db="EMBL/GenBank/DDBJ databases">
        <authorList>
            <consortium name="Pathogen Informatics"/>
        </authorList>
    </citation>
    <scope>NUCLEOTIDE SEQUENCE [LARGE SCALE GENOMIC DNA]</scope>
</reference>